<sequence length="131" mass="14309">MTYADPEDVAKRLGRPLTDPERELAAVLLGDAETMIRARLRDLDARVATGRIARDLVVMIEANAVARVLRNPSGYTSETAGDYSYTLDTRAAAGYLTIPDTDWRDLGVNPRGGAFTIRPALAPPPEPDRWG</sequence>
<dbReference type="EMBL" id="PTIX01000027">
    <property type="protein sequence ID" value="PPK63520.1"/>
    <property type="molecule type" value="Genomic_DNA"/>
</dbReference>
<keyword evidence="2" id="KW-1185">Reference proteome</keyword>
<dbReference type="AlphaFoldDB" id="A0A2S6GE86"/>
<dbReference type="Pfam" id="PF09355">
    <property type="entry name" value="Phage_Gp19"/>
    <property type="match status" value="1"/>
</dbReference>
<dbReference type="InterPro" id="IPR018963">
    <property type="entry name" value="Mycophage_D29_Gp19"/>
</dbReference>
<dbReference type="Proteomes" id="UP000239203">
    <property type="component" value="Unassembled WGS sequence"/>
</dbReference>
<name>A0A2S6GE86_9PSEU</name>
<dbReference type="RefSeq" id="WP_181043857.1">
    <property type="nucleotide sequence ID" value="NZ_CP154825.1"/>
</dbReference>
<organism evidence="1 2">
    <name type="scientific">Actinokineospora auranticolor</name>
    <dbReference type="NCBI Taxonomy" id="155976"/>
    <lineage>
        <taxon>Bacteria</taxon>
        <taxon>Bacillati</taxon>
        <taxon>Actinomycetota</taxon>
        <taxon>Actinomycetes</taxon>
        <taxon>Pseudonocardiales</taxon>
        <taxon>Pseudonocardiaceae</taxon>
        <taxon>Actinokineospora</taxon>
    </lineage>
</organism>
<proteinExistence type="predicted"/>
<reference evidence="1 2" key="1">
    <citation type="submission" date="2018-02" db="EMBL/GenBank/DDBJ databases">
        <title>Genomic Encyclopedia of Archaeal and Bacterial Type Strains, Phase II (KMG-II): from individual species to whole genera.</title>
        <authorList>
            <person name="Goeker M."/>
        </authorList>
    </citation>
    <scope>NUCLEOTIDE SEQUENCE [LARGE SCALE GENOMIC DNA]</scope>
    <source>
        <strain evidence="1 2">YU 961-1</strain>
    </source>
</reference>
<accession>A0A2S6GE86</accession>
<evidence type="ECO:0000313" key="1">
    <source>
        <dbReference type="EMBL" id="PPK63520.1"/>
    </source>
</evidence>
<comment type="caution">
    <text evidence="1">The sequence shown here is derived from an EMBL/GenBank/DDBJ whole genome shotgun (WGS) entry which is preliminary data.</text>
</comment>
<evidence type="ECO:0000313" key="2">
    <source>
        <dbReference type="Proteomes" id="UP000239203"/>
    </source>
</evidence>
<gene>
    <name evidence="1" type="ORF">CLV40_12747</name>
</gene>
<protein>
    <submittedName>
        <fullName evidence="1">Gp19/Gp15/Gp42-like protein</fullName>
    </submittedName>
</protein>